<accession>A0ABU0W5K1</accession>
<dbReference type="RefSeq" id="WP_306727760.1">
    <property type="nucleotide sequence ID" value="NZ_JAVDDT010000002.1"/>
</dbReference>
<gene>
    <name evidence="1" type="ORF">RBH19_05280</name>
</gene>
<reference evidence="1 2" key="1">
    <citation type="submission" date="2023-08" db="EMBL/GenBank/DDBJ databases">
        <title>Whole-genome sequencing of halo(alkali)philic microorganisms from hypersaline lakes.</title>
        <authorList>
            <person name="Sorokin D.Y."/>
            <person name="Abbas B."/>
            <person name="Merkel A.Y."/>
        </authorList>
    </citation>
    <scope>NUCLEOTIDE SEQUENCE [LARGE SCALE GENOMIC DNA]</scope>
    <source>
        <strain evidence="1 2">AB-CW4</strain>
    </source>
</reference>
<keyword evidence="2" id="KW-1185">Reference proteome</keyword>
<name>A0ABU0W5K1_9GAMM</name>
<proteinExistence type="predicted"/>
<sequence>MKRHINGTDKPASPIRWARADELHKRCTLCRHCTPRQGAISVHLSCELRNRAVMPSDTCSEFDRDEVAA</sequence>
<evidence type="ECO:0000313" key="1">
    <source>
        <dbReference type="EMBL" id="MDQ2069276.1"/>
    </source>
</evidence>
<evidence type="ECO:0000313" key="2">
    <source>
        <dbReference type="Proteomes" id="UP001239019"/>
    </source>
</evidence>
<protein>
    <submittedName>
        <fullName evidence="1">Uncharacterized protein</fullName>
    </submittedName>
</protein>
<dbReference type="Proteomes" id="UP001239019">
    <property type="component" value="Unassembled WGS sequence"/>
</dbReference>
<comment type="caution">
    <text evidence="1">The sequence shown here is derived from an EMBL/GenBank/DDBJ whole genome shotgun (WGS) entry which is preliminary data.</text>
</comment>
<organism evidence="1 2">
    <name type="scientific">Natronospira bacteriovora</name>
    <dbReference type="NCBI Taxonomy" id="3069753"/>
    <lineage>
        <taxon>Bacteria</taxon>
        <taxon>Pseudomonadati</taxon>
        <taxon>Pseudomonadota</taxon>
        <taxon>Gammaproteobacteria</taxon>
        <taxon>Natronospirales</taxon>
        <taxon>Natronospiraceae</taxon>
        <taxon>Natronospira</taxon>
    </lineage>
</organism>
<dbReference type="EMBL" id="JAVDDT010000002">
    <property type="protein sequence ID" value="MDQ2069276.1"/>
    <property type="molecule type" value="Genomic_DNA"/>
</dbReference>